<name>A0ABQ9IGZ7_9NEOP</name>
<gene>
    <name evidence="1" type="ORF">PR048_001296</name>
</gene>
<proteinExistence type="predicted"/>
<keyword evidence="2" id="KW-1185">Reference proteome</keyword>
<organism evidence="1 2">
    <name type="scientific">Dryococelus australis</name>
    <dbReference type="NCBI Taxonomy" id="614101"/>
    <lineage>
        <taxon>Eukaryota</taxon>
        <taxon>Metazoa</taxon>
        <taxon>Ecdysozoa</taxon>
        <taxon>Arthropoda</taxon>
        <taxon>Hexapoda</taxon>
        <taxon>Insecta</taxon>
        <taxon>Pterygota</taxon>
        <taxon>Neoptera</taxon>
        <taxon>Polyneoptera</taxon>
        <taxon>Phasmatodea</taxon>
        <taxon>Verophasmatodea</taxon>
        <taxon>Anareolatae</taxon>
        <taxon>Phasmatidae</taxon>
        <taxon>Eurycanthinae</taxon>
        <taxon>Dryococelus</taxon>
    </lineage>
</organism>
<accession>A0ABQ9IGZ7</accession>
<evidence type="ECO:0000313" key="2">
    <source>
        <dbReference type="Proteomes" id="UP001159363"/>
    </source>
</evidence>
<evidence type="ECO:0000313" key="1">
    <source>
        <dbReference type="EMBL" id="KAJ8895955.1"/>
    </source>
</evidence>
<sequence>MTTVGTFHKNETGFSLVGVYVGSRQRGEKVGFEYSPSMERTSLNTELAIKQSVYDQDAQPDYQNSQIYILIRAFKSAHFTVNSIYVNGCDGVVVRLLASHLSEQGSIPDNATGRRVFSGISRFPYPCIQALLHTHFSLIGSQDLDVKGRPNISTPPIVIRISCSPQFFTYFLGGGVHHTPARHQLRPPSGLGDQSQAAGVQRLGRATFLLRYLAHCCVAAAFRHPLRYQLFAIKCKRTSAEVTNLWEKFWSNVVRPYGSVIVGPLAFTALSVSDASAGHLAWWKREAGRGFVQLSSAEKYVCGGGRAEASDWFSRMGHSLSSSCDELDVCNINESQNKLFVKNVAAG</sequence>
<comment type="caution">
    <text evidence="1">The sequence shown here is derived from an EMBL/GenBank/DDBJ whole genome shotgun (WGS) entry which is preliminary data.</text>
</comment>
<dbReference type="EMBL" id="JARBHB010000001">
    <property type="protein sequence ID" value="KAJ8895955.1"/>
    <property type="molecule type" value="Genomic_DNA"/>
</dbReference>
<protein>
    <submittedName>
        <fullName evidence="1">Uncharacterized protein</fullName>
    </submittedName>
</protein>
<reference evidence="1 2" key="1">
    <citation type="submission" date="2023-02" db="EMBL/GenBank/DDBJ databases">
        <title>LHISI_Scaffold_Assembly.</title>
        <authorList>
            <person name="Stuart O.P."/>
            <person name="Cleave R."/>
            <person name="Magrath M.J.L."/>
            <person name="Mikheyev A.S."/>
        </authorList>
    </citation>
    <scope>NUCLEOTIDE SEQUENCE [LARGE SCALE GENOMIC DNA]</scope>
    <source>
        <strain evidence="1">Daus_M_001</strain>
        <tissue evidence="1">Leg muscle</tissue>
    </source>
</reference>
<dbReference type="Proteomes" id="UP001159363">
    <property type="component" value="Chromosome 1"/>
</dbReference>